<keyword evidence="13" id="KW-1185">Reference proteome</keyword>
<dbReference type="GO" id="GO:0005525">
    <property type="term" value="F:GTP binding"/>
    <property type="evidence" value="ECO:0007669"/>
    <property type="project" value="UniProtKB-KW"/>
</dbReference>
<dbReference type="GO" id="GO:0009298">
    <property type="term" value="P:GDP-mannose biosynthetic process"/>
    <property type="evidence" value="ECO:0007669"/>
    <property type="project" value="TreeGrafter"/>
</dbReference>
<evidence type="ECO:0000259" key="9">
    <source>
        <dbReference type="Pfam" id="PF00483"/>
    </source>
</evidence>
<keyword evidence="5" id="KW-0547">Nucleotide-binding</keyword>
<evidence type="ECO:0000259" key="11">
    <source>
        <dbReference type="Pfam" id="PF22640"/>
    </source>
</evidence>
<dbReference type="CDD" id="cd02509">
    <property type="entry name" value="GDP-M1P_Guanylyltransferase"/>
    <property type="match status" value="1"/>
</dbReference>
<dbReference type="InterPro" id="IPR049577">
    <property type="entry name" value="GMPP_N"/>
</dbReference>
<dbReference type="InterPro" id="IPR001538">
    <property type="entry name" value="Man6P_isomerase-2_C"/>
</dbReference>
<evidence type="ECO:0000256" key="1">
    <source>
        <dbReference type="ARBA" id="ARBA00006115"/>
    </source>
</evidence>
<dbReference type="InterPro" id="IPR014710">
    <property type="entry name" value="RmlC-like_jellyroll"/>
</dbReference>
<evidence type="ECO:0000259" key="10">
    <source>
        <dbReference type="Pfam" id="PF01050"/>
    </source>
</evidence>
<dbReference type="InterPro" id="IPR006375">
    <property type="entry name" value="Man1P_GuaTrfase/Man6P_Isoase"/>
</dbReference>
<dbReference type="Pfam" id="PF01050">
    <property type="entry name" value="MannoseP_isomer"/>
    <property type="match status" value="1"/>
</dbReference>
<keyword evidence="12" id="KW-0413">Isomerase</keyword>
<sequence>MKDHVSGKITPVLLAGGSGTRLWPVSRKTFPKQFSSITGDETLFQAAVRRLAGPVYAPPIVMTNADFRFIVAGQLEQTGVSGATIVVEPVGRNTAPAILAAAQMVASGNPLGLVLVAPSDHMISDSAAFSAIVTKAVEIVKTGRIVVFGVRPDRPASAYGYLELADQEGDFQMVRRFIEKPATDRAADLLADGNCLWNAGIFLFQAQAMIDEFRNHAPEFLSPVQASLDLARHDTDFLWLGDEPWRELPDRSIDYAIMEKSGNIAVCRLSCHWADLGGWDSVWHEAVAACPTGNAVVADEGATAIDCRNVLLRSGGDDLQVVGIGLRDMIVVATSDAVLVADLKRAQDVRLAVDALAAKRRKQAVAFPREHRPWGWYETLARADRFQVKRIMVEPGASLSLQKHMHRSEHWVVVSGTAQVTINDDLRLVSENESVYVPLGAVHRMTNPGKVPVILIEVQTGVYLEEDDIIRYHDQYARPVHPQMPVDGDGAEALPFAAQADVNNAARHVS</sequence>
<keyword evidence="4 12" id="KW-0548">Nucleotidyltransferase</keyword>
<evidence type="ECO:0000256" key="6">
    <source>
        <dbReference type="ARBA" id="ARBA00023134"/>
    </source>
</evidence>
<dbReference type="Gene3D" id="2.60.120.10">
    <property type="entry name" value="Jelly Rolls"/>
    <property type="match status" value="1"/>
</dbReference>
<dbReference type="SUPFAM" id="SSF53448">
    <property type="entry name" value="Nucleotide-diphospho-sugar transferases"/>
    <property type="match status" value="1"/>
</dbReference>
<dbReference type="Gene3D" id="3.90.550.10">
    <property type="entry name" value="Spore Coat Polysaccharide Biosynthesis Protein SpsA, Chain A"/>
    <property type="match status" value="1"/>
</dbReference>
<dbReference type="InterPro" id="IPR051161">
    <property type="entry name" value="Mannose-6P_isomerase_type2"/>
</dbReference>
<accession>A0A418SMQ8</accession>
<dbReference type="InterPro" id="IPR011051">
    <property type="entry name" value="RmlC_Cupin_sf"/>
</dbReference>
<protein>
    <recommendedName>
        <fullName evidence="2">mannose-1-phosphate guanylyltransferase</fullName>
        <ecNumber evidence="2">2.7.7.13</ecNumber>
    </recommendedName>
</protein>
<feature type="domain" description="Nucleotidyl transferase" evidence="9">
    <location>
        <begin position="11"/>
        <end position="286"/>
    </location>
</feature>
<dbReference type="InterPro" id="IPR005835">
    <property type="entry name" value="NTP_transferase_dom"/>
</dbReference>
<comment type="caution">
    <text evidence="12">The sequence shown here is derived from an EMBL/GenBank/DDBJ whole genome shotgun (WGS) entry which is preliminary data.</text>
</comment>
<dbReference type="SUPFAM" id="SSF51182">
    <property type="entry name" value="RmlC-like cupins"/>
    <property type="match status" value="1"/>
</dbReference>
<dbReference type="AlphaFoldDB" id="A0A418SMQ8"/>
<comment type="catalytic activity">
    <reaction evidence="7">
        <text>alpha-D-mannose 1-phosphate + GTP + H(+) = GDP-alpha-D-mannose + diphosphate</text>
        <dbReference type="Rhea" id="RHEA:15229"/>
        <dbReference type="ChEBI" id="CHEBI:15378"/>
        <dbReference type="ChEBI" id="CHEBI:33019"/>
        <dbReference type="ChEBI" id="CHEBI:37565"/>
        <dbReference type="ChEBI" id="CHEBI:57527"/>
        <dbReference type="ChEBI" id="CHEBI:58409"/>
        <dbReference type="EC" id="2.7.7.13"/>
    </reaction>
</comment>
<dbReference type="Pfam" id="PF22640">
    <property type="entry name" value="ManC_GMP_beta-helix"/>
    <property type="match status" value="1"/>
</dbReference>
<dbReference type="Pfam" id="PF00483">
    <property type="entry name" value="NTP_transferase"/>
    <property type="match status" value="1"/>
</dbReference>
<evidence type="ECO:0000256" key="3">
    <source>
        <dbReference type="ARBA" id="ARBA00022679"/>
    </source>
</evidence>
<proteinExistence type="inferred from homology"/>
<keyword evidence="3 12" id="KW-0808">Transferase</keyword>
<dbReference type="PANTHER" id="PTHR46390">
    <property type="entry name" value="MANNOSE-1-PHOSPHATE GUANYLYLTRANSFERASE"/>
    <property type="match status" value="1"/>
</dbReference>
<evidence type="ECO:0000256" key="4">
    <source>
        <dbReference type="ARBA" id="ARBA00022695"/>
    </source>
</evidence>
<dbReference type="GO" id="GO:0000271">
    <property type="term" value="P:polysaccharide biosynthetic process"/>
    <property type="evidence" value="ECO:0007669"/>
    <property type="project" value="InterPro"/>
</dbReference>
<dbReference type="EC" id="2.7.7.13" evidence="2"/>
<reference evidence="13" key="1">
    <citation type="submission" date="2018-09" db="EMBL/GenBank/DDBJ databases">
        <title>Acidovorax cavernicola nov. sp. isolated from Gruta de las Maravillas (Aracena, Spain).</title>
        <authorList>
            <person name="Jurado V."/>
            <person name="Gutierrez-Patricio S."/>
            <person name="Gonzalez-Pimentel J.L."/>
            <person name="Miller A.Z."/>
            <person name="Laiz L."/>
            <person name="Saiz-Jimenez C."/>
        </authorList>
    </citation>
    <scope>NUCLEOTIDE SEQUENCE [LARGE SCALE GENOMIC DNA]</scope>
    <source>
        <strain evidence="13">1011MAR3C25</strain>
    </source>
</reference>
<dbReference type="EMBL" id="QZCG01000018">
    <property type="protein sequence ID" value="RJE82235.1"/>
    <property type="molecule type" value="Genomic_DNA"/>
</dbReference>
<evidence type="ECO:0000256" key="5">
    <source>
        <dbReference type="ARBA" id="ARBA00022741"/>
    </source>
</evidence>
<comment type="similarity">
    <text evidence="1 8">Belongs to the mannose-6-phosphate isomerase type 2 family.</text>
</comment>
<evidence type="ECO:0000313" key="12">
    <source>
        <dbReference type="EMBL" id="RJE82235.1"/>
    </source>
</evidence>
<dbReference type="Proteomes" id="UP000284202">
    <property type="component" value="Unassembled WGS sequence"/>
</dbReference>
<evidence type="ECO:0000256" key="8">
    <source>
        <dbReference type="RuleBase" id="RU004190"/>
    </source>
</evidence>
<feature type="domain" description="MannoseP isomerase/GMP-like beta-helix" evidence="11">
    <location>
        <begin position="304"/>
        <end position="356"/>
    </location>
</feature>
<dbReference type="InterPro" id="IPR029044">
    <property type="entry name" value="Nucleotide-diphossugar_trans"/>
</dbReference>
<evidence type="ECO:0000256" key="2">
    <source>
        <dbReference type="ARBA" id="ARBA00012387"/>
    </source>
</evidence>
<dbReference type="GO" id="GO:0016853">
    <property type="term" value="F:isomerase activity"/>
    <property type="evidence" value="ECO:0007669"/>
    <property type="project" value="UniProtKB-KW"/>
</dbReference>
<dbReference type="PANTHER" id="PTHR46390:SF1">
    <property type="entry name" value="MANNOSE-1-PHOSPHATE GUANYLYLTRANSFERASE"/>
    <property type="match status" value="1"/>
</dbReference>
<feature type="domain" description="Mannose-6-phosphate isomerase type II C-terminal" evidence="10">
    <location>
        <begin position="365"/>
        <end position="474"/>
    </location>
</feature>
<dbReference type="NCBIfam" id="TIGR01479">
    <property type="entry name" value="GMP_PMI"/>
    <property type="match status" value="1"/>
</dbReference>
<dbReference type="InterPro" id="IPR054566">
    <property type="entry name" value="ManC/GMP-like_b-helix"/>
</dbReference>
<dbReference type="GO" id="GO:0004475">
    <property type="term" value="F:mannose-1-phosphate guanylyltransferase (GTP) activity"/>
    <property type="evidence" value="ECO:0007669"/>
    <property type="project" value="UniProtKB-EC"/>
</dbReference>
<organism evidence="12 13">
    <name type="scientific">Paracoccus onubensis</name>
    <dbReference type="NCBI Taxonomy" id="1675788"/>
    <lineage>
        <taxon>Bacteria</taxon>
        <taxon>Pseudomonadati</taxon>
        <taxon>Pseudomonadota</taxon>
        <taxon>Alphaproteobacteria</taxon>
        <taxon>Rhodobacterales</taxon>
        <taxon>Paracoccaceae</taxon>
        <taxon>Paracoccus</taxon>
    </lineage>
</organism>
<name>A0A418SMQ8_9RHOB</name>
<keyword evidence="6" id="KW-0342">GTP-binding</keyword>
<dbReference type="OrthoDB" id="9806359at2"/>
<dbReference type="RefSeq" id="WP_119751861.1">
    <property type="nucleotide sequence ID" value="NZ_QZCG01000018.1"/>
</dbReference>
<dbReference type="FunFam" id="2.60.120.10:FF:000032">
    <property type="entry name" value="Mannose-1-phosphate guanylyltransferase/mannose-6-phosphate isomerase"/>
    <property type="match status" value="1"/>
</dbReference>
<evidence type="ECO:0000256" key="7">
    <source>
        <dbReference type="ARBA" id="ARBA00047343"/>
    </source>
</evidence>
<gene>
    <name evidence="12" type="ORF">D3P04_21125</name>
</gene>
<dbReference type="CDD" id="cd02213">
    <property type="entry name" value="cupin_PMI_typeII_C"/>
    <property type="match status" value="1"/>
</dbReference>
<evidence type="ECO:0000313" key="13">
    <source>
        <dbReference type="Proteomes" id="UP000284202"/>
    </source>
</evidence>